<dbReference type="KEGG" id="vra:106777125"/>
<evidence type="ECO:0000313" key="2">
    <source>
        <dbReference type="Proteomes" id="UP000087766"/>
    </source>
</evidence>
<protein>
    <submittedName>
        <fullName evidence="3 4">Uncharacterized protein LOC106777125</fullName>
    </submittedName>
</protein>
<feature type="compositionally biased region" description="Basic and acidic residues" evidence="1">
    <location>
        <begin position="1"/>
        <end position="12"/>
    </location>
</feature>
<dbReference type="Gramene" id="Vradi11g06700.1">
    <property type="protein sequence ID" value="Vradi11g06700.1"/>
    <property type="gene ID" value="Vradi11g06700"/>
</dbReference>
<dbReference type="PANTHER" id="PTHR33872:SF7">
    <property type="entry name" value="OSJNBA0084K11.10-LIKE PROTEIN"/>
    <property type="match status" value="1"/>
</dbReference>
<dbReference type="SMR" id="A0A1S3VP21"/>
<gene>
    <name evidence="3 4" type="primary">LOC106777125</name>
</gene>
<dbReference type="STRING" id="3916.A0A1S3VP21"/>
<feature type="compositionally biased region" description="Pro residues" evidence="1">
    <location>
        <begin position="23"/>
        <end position="34"/>
    </location>
</feature>
<dbReference type="AlphaFoldDB" id="A0A1S3VP21"/>
<dbReference type="GeneID" id="106777125"/>
<evidence type="ECO:0000313" key="4">
    <source>
        <dbReference type="RefSeq" id="XP_022631669.1"/>
    </source>
</evidence>
<reference evidence="2" key="1">
    <citation type="journal article" date="2014" name="Nat. Commun.">
        <title>Genome sequence of mungbean and insights into evolution within Vigna species.</title>
        <authorList>
            <person name="Kang Y.J."/>
            <person name="Kim S.K."/>
            <person name="Kim M.Y."/>
            <person name="Lestari P."/>
            <person name="Kim K.H."/>
            <person name="Ha B.K."/>
            <person name="Jun T.H."/>
            <person name="Hwang W.J."/>
            <person name="Lee T."/>
            <person name="Lee J."/>
            <person name="Shim S."/>
            <person name="Yoon M.Y."/>
            <person name="Jang Y.E."/>
            <person name="Han K.S."/>
            <person name="Taeprayoon P."/>
            <person name="Yoon N."/>
            <person name="Somta P."/>
            <person name="Tanya P."/>
            <person name="Kim K.S."/>
            <person name="Gwag J.G."/>
            <person name="Moon J.K."/>
            <person name="Lee Y.H."/>
            <person name="Park B.S."/>
            <person name="Bombarely A."/>
            <person name="Doyle J.J."/>
            <person name="Jackson S.A."/>
            <person name="Schafleitner R."/>
            <person name="Srinives P."/>
            <person name="Varshney R.K."/>
            <person name="Lee S.H."/>
        </authorList>
    </citation>
    <scope>NUCLEOTIDE SEQUENCE [LARGE SCALE GENOMIC DNA]</scope>
    <source>
        <strain evidence="2">cv. VC1973A</strain>
    </source>
</reference>
<name>A0A1S3VP21_VIGRR</name>
<dbReference type="OrthoDB" id="1932217at2759"/>
<reference evidence="3 4" key="2">
    <citation type="submission" date="2025-04" db="UniProtKB">
        <authorList>
            <consortium name="RefSeq"/>
        </authorList>
    </citation>
    <scope>IDENTIFICATION</scope>
    <source>
        <tissue evidence="3 4">Leaf</tissue>
    </source>
</reference>
<evidence type="ECO:0000256" key="1">
    <source>
        <dbReference type="SAM" id="MobiDB-lite"/>
    </source>
</evidence>
<dbReference type="RefSeq" id="XP_014520138.1">
    <property type="nucleotide sequence ID" value="XM_014664652.2"/>
</dbReference>
<sequence>MKQRKEESEGRVYESMAEVVPRSPVPPPPPPPLPKFSKPKPEESVTNREIARFWRQKRIEEEDHLLAAIKAAARLRARNLTEQDYQRFELSLKTDNDYAETEKETVKWKAETNVHSKTLAKDQEVRVGIKDWWTKSKYAYLNQPAIDSMDLPKKRSSTYVPNFLSYQPKPLYASAIGVF</sequence>
<dbReference type="Proteomes" id="UP000087766">
    <property type="component" value="Chromosome 11"/>
</dbReference>
<evidence type="ECO:0000313" key="3">
    <source>
        <dbReference type="RefSeq" id="XP_014520138.1"/>
    </source>
</evidence>
<accession>A0A1S3VP21</accession>
<keyword evidence="2" id="KW-1185">Reference proteome</keyword>
<feature type="region of interest" description="Disordered" evidence="1">
    <location>
        <begin position="1"/>
        <end position="44"/>
    </location>
</feature>
<organism evidence="2 3">
    <name type="scientific">Vigna radiata var. radiata</name>
    <name type="common">Mung bean</name>
    <name type="synonym">Phaseolus aureus</name>
    <dbReference type="NCBI Taxonomy" id="3916"/>
    <lineage>
        <taxon>Eukaryota</taxon>
        <taxon>Viridiplantae</taxon>
        <taxon>Streptophyta</taxon>
        <taxon>Embryophyta</taxon>
        <taxon>Tracheophyta</taxon>
        <taxon>Spermatophyta</taxon>
        <taxon>Magnoliopsida</taxon>
        <taxon>eudicotyledons</taxon>
        <taxon>Gunneridae</taxon>
        <taxon>Pentapetalae</taxon>
        <taxon>rosids</taxon>
        <taxon>fabids</taxon>
        <taxon>Fabales</taxon>
        <taxon>Fabaceae</taxon>
        <taxon>Papilionoideae</taxon>
        <taxon>50 kb inversion clade</taxon>
        <taxon>NPAAA clade</taxon>
        <taxon>indigoferoid/millettioid clade</taxon>
        <taxon>Phaseoleae</taxon>
        <taxon>Vigna</taxon>
    </lineage>
</organism>
<dbReference type="RefSeq" id="XP_022631669.1">
    <property type="nucleotide sequence ID" value="XM_022775948.1"/>
</dbReference>
<dbReference type="PANTHER" id="PTHR33872">
    <property type="entry name" value="DNA POLYMERASE EPSILON CATALYTIC SUBUNIT A"/>
    <property type="match status" value="1"/>
</dbReference>
<proteinExistence type="predicted"/>